<organism evidence="2 3">
    <name type="scientific">Danaus chrysippus</name>
    <name type="common">African queen</name>
    <dbReference type="NCBI Taxonomy" id="151541"/>
    <lineage>
        <taxon>Eukaryota</taxon>
        <taxon>Metazoa</taxon>
        <taxon>Ecdysozoa</taxon>
        <taxon>Arthropoda</taxon>
        <taxon>Hexapoda</taxon>
        <taxon>Insecta</taxon>
        <taxon>Pterygota</taxon>
        <taxon>Neoptera</taxon>
        <taxon>Endopterygota</taxon>
        <taxon>Lepidoptera</taxon>
        <taxon>Glossata</taxon>
        <taxon>Ditrysia</taxon>
        <taxon>Papilionoidea</taxon>
        <taxon>Nymphalidae</taxon>
        <taxon>Danainae</taxon>
        <taxon>Danaini</taxon>
        <taxon>Danaina</taxon>
        <taxon>Danaus</taxon>
        <taxon>Anosia</taxon>
    </lineage>
</organism>
<sequence length="253" mass="28534">MPRVSRSRESSEETPRSRRKAGRTRSKSRRHHKHSKTRHHHGHSRSRSRHCDKSRSHSRDRDSSIKVTLGSIVARLNAIEENTASTSQTPIQRSNRESTPQRFDSTQHVCEKQPGRHIAVCVLGFGLADTSLYVYWASAWQTHRCMCIGLRPGRHVVVRVLGSGPADTLLYVYWASAWQTHRRNDNEDDDVQAGPSNSASIPDDDHQTERADPTNPVGIADENDQAGLSDPANPPLAPLEMHPRTAHDQERPY</sequence>
<comment type="caution">
    <text evidence="2">The sequence shown here is derived from an EMBL/GenBank/DDBJ whole genome shotgun (WGS) entry which is preliminary data.</text>
</comment>
<feature type="compositionally biased region" description="Basic residues" evidence="1">
    <location>
        <begin position="17"/>
        <end position="48"/>
    </location>
</feature>
<feature type="region of interest" description="Disordered" evidence="1">
    <location>
        <begin position="1"/>
        <end position="66"/>
    </location>
</feature>
<gene>
    <name evidence="2" type="ORF">DCHRY22_LOCUS4667</name>
</gene>
<dbReference type="EMBL" id="CAKASE010000049">
    <property type="protein sequence ID" value="CAG9563545.1"/>
    <property type="molecule type" value="Genomic_DNA"/>
</dbReference>
<feature type="compositionally biased region" description="Basic and acidic residues" evidence="1">
    <location>
        <begin position="203"/>
        <end position="212"/>
    </location>
</feature>
<feature type="compositionally biased region" description="Basic and acidic residues" evidence="1">
    <location>
        <begin position="49"/>
        <end position="64"/>
    </location>
</feature>
<proteinExistence type="predicted"/>
<feature type="compositionally biased region" description="Basic and acidic residues" evidence="1">
    <location>
        <begin position="1"/>
        <end position="16"/>
    </location>
</feature>
<dbReference type="Proteomes" id="UP000789524">
    <property type="component" value="Unassembled WGS sequence"/>
</dbReference>
<reference evidence="2" key="1">
    <citation type="submission" date="2021-09" db="EMBL/GenBank/DDBJ databases">
        <authorList>
            <person name="Martin H S."/>
        </authorList>
    </citation>
    <scope>NUCLEOTIDE SEQUENCE</scope>
</reference>
<keyword evidence="3" id="KW-1185">Reference proteome</keyword>
<feature type="compositionally biased region" description="Basic and acidic residues" evidence="1">
    <location>
        <begin position="241"/>
        <end position="253"/>
    </location>
</feature>
<accession>A0A8J2W1C7</accession>
<feature type="region of interest" description="Disordered" evidence="1">
    <location>
        <begin position="184"/>
        <end position="253"/>
    </location>
</feature>
<evidence type="ECO:0000313" key="2">
    <source>
        <dbReference type="EMBL" id="CAG9563545.1"/>
    </source>
</evidence>
<name>A0A8J2W1C7_9NEOP</name>
<evidence type="ECO:0000256" key="1">
    <source>
        <dbReference type="SAM" id="MobiDB-lite"/>
    </source>
</evidence>
<feature type="region of interest" description="Disordered" evidence="1">
    <location>
        <begin position="80"/>
        <end position="102"/>
    </location>
</feature>
<protein>
    <submittedName>
        <fullName evidence="2">(African queen) hypothetical protein</fullName>
    </submittedName>
</protein>
<evidence type="ECO:0000313" key="3">
    <source>
        <dbReference type="Proteomes" id="UP000789524"/>
    </source>
</evidence>
<dbReference type="AlphaFoldDB" id="A0A8J2W1C7"/>